<proteinExistence type="predicted"/>
<keyword evidence="3" id="KW-0560">Oxidoreductase</keyword>
<dbReference type="InterPro" id="IPR006058">
    <property type="entry name" value="2Fe2S_fd_BS"/>
</dbReference>
<dbReference type="Pfam" id="PF01799">
    <property type="entry name" value="Fer2_2"/>
    <property type="match status" value="1"/>
</dbReference>
<evidence type="ECO:0000256" key="2">
    <source>
        <dbReference type="ARBA" id="ARBA00022723"/>
    </source>
</evidence>
<keyword evidence="9" id="KW-1185">Reference proteome</keyword>
<dbReference type="AlphaFoldDB" id="A0A6P2BTX7"/>
<dbReference type="CDD" id="cd00207">
    <property type="entry name" value="fer2"/>
    <property type="match status" value="1"/>
</dbReference>
<dbReference type="Gene3D" id="1.10.150.120">
    <property type="entry name" value="[2Fe-2S]-binding domain"/>
    <property type="match status" value="1"/>
</dbReference>
<dbReference type="GO" id="GO:0046872">
    <property type="term" value="F:metal ion binding"/>
    <property type="evidence" value="ECO:0007669"/>
    <property type="project" value="UniProtKB-KW"/>
</dbReference>
<dbReference type="OrthoDB" id="3530637at2"/>
<dbReference type="InterPro" id="IPR002888">
    <property type="entry name" value="2Fe-2S-bd"/>
</dbReference>
<sequence length="161" mass="17087">MADISIEVTVNGRLRRATVEPRLTLADFLRERCHLTGTHLGCEHGVCGACTVLLDGQAVRGCLVFAVQADGGEITTVEGIAAPDGTLSTVQQAFREHHGLQCGFCTPGFVTSVTAFLRDNPSPTDEEIREGLSGNLCRCTGYQGILAAVRAAADTINEEAR</sequence>
<evidence type="ECO:0000256" key="4">
    <source>
        <dbReference type="ARBA" id="ARBA00023004"/>
    </source>
</evidence>
<dbReference type="InterPro" id="IPR051452">
    <property type="entry name" value="Diverse_Oxidoreductases"/>
</dbReference>
<comment type="caution">
    <text evidence="8">The sequence shown here is derived from an EMBL/GenBank/DDBJ whole genome shotgun (WGS) entry which is preliminary data.</text>
</comment>
<gene>
    <name evidence="8" type="ORF">EAS64_26435</name>
</gene>
<feature type="domain" description="2Fe-2S ferredoxin-type" evidence="7">
    <location>
        <begin position="4"/>
        <end position="80"/>
    </location>
</feature>
<dbReference type="FunFam" id="3.10.20.30:FF:000020">
    <property type="entry name" value="Xanthine dehydrogenase iron-sulfur subunit"/>
    <property type="match status" value="1"/>
</dbReference>
<evidence type="ECO:0000256" key="5">
    <source>
        <dbReference type="ARBA" id="ARBA00023014"/>
    </source>
</evidence>
<keyword evidence="5" id="KW-0411">Iron-sulfur</keyword>
<dbReference type="InterPro" id="IPR012675">
    <property type="entry name" value="Beta-grasp_dom_sf"/>
</dbReference>
<dbReference type="PANTHER" id="PTHR44379:SF5">
    <property type="entry name" value="OXIDOREDUCTASE WITH IRON-SULFUR SUBUNIT"/>
    <property type="match status" value="1"/>
</dbReference>
<dbReference type="SUPFAM" id="SSF54292">
    <property type="entry name" value="2Fe-2S ferredoxin-like"/>
    <property type="match status" value="1"/>
</dbReference>
<evidence type="ECO:0000256" key="6">
    <source>
        <dbReference type="ARBA" id="ARBA00060707"/>
    </source>
</evidence>
<reference evidence="8 9" key="1">
    <citation type="submission" date="2018-11" db="EMBL/GenBank/DDBJ databases">
        <title>Trebonia kvetii gen.nov., sp.nov., a novel acidophilic actinobacterium, and proposal of the new actinobacterial family Treboniaceae fam. nov.</title>
        <authorList>
            <person name="Rapoport D."/>
            <person name="Sagova-Mareckova M."/>
            <person name="Sedlacek I."/>
            <person name="Provaznik J."/>
            <person name="Kralova S."/>
            <person name="Pavlinic D."/>
            <person name="Benes V."/>
            <person name="Kopecky J."/>
        </authorList>
    </citation>
    <scope>NUCLEOTIDE SEQUENCE [LARGE SCALE GENOMIC DNA]</scope>
    <source>
        <strain evidence="8 9">15Tr583</strain>
    </source>
</reference>
<evidence type="ECO:0000313" key="8">
    <source>
        <dbReference type="EMBL" id="TVZ02348.1"/>
    </source>
</evidence>
<dbReference type="InterPro" id="IPR001041">
    <property type="entry name" value="2Fe-2S_ferredoxin-type"/>
</dbReference>
<dbReference type="GO" id="GO:0016491">
    <property type="term" value="F:oxidoreductase activity"/>
    <property type="evidence" value="ECO:0007669"/>
    <property type="project" value="UniProtKB-KW"/>
</dbReference>
<keyword evidence="1" id="KW-0001">2Fe-2S</keyword>
<organism evidence="8 9">
    <name type="scientific">Trebonia kvetii</name>
    <dbReference type="NCBI Taxonomy" id="2480626"/>
    <lineage>
        <taxon>Bacteria</taxon>
        <taxon>Bacillati</taxon>
        <taxon>Actinomycetota</taxon>
        <taxon>Actinomycetes</taxon>
        <taxon>Streptosporangiales</taxon>
        <taxon>Treboniaceae</taxon>
        <taxon>Trebonia</taxon>
    </lineage>
</organism>
<dbReference type="InterPro" id="IPR036884">
    <property type="entry name" value="2Fe-2S-bd_dom_sf"/>
</dbReference>
<dbReference type="EMBL" id="RPFW01000005">
    <property type="protein sequence ID" value="TVZ02348.1"/>
    <property type="molecule type" value="Genomic_DNA"/>
</dbReference>
<keyword evidence="2" id="KW-0479">Metal-binding</keyword>
<dbReference type="Pfam" id="PF00111">
    <property type="entry name" value="Fer2"/>
    <property type="match status" value="1"/>
</dbReference>
<evidence type="ECO:0000313" key="9">
    <source>
        <dbReference type="Proteomes" id="UP000460272"/>
    </source>
</evidence>
<dbReference type="InterPro" id="IPR036010">
    <property type="entry name" value="2Fe-2S_ferredoxin-like_sf"/>
</dbReference>
<keyword evidence="4" id="KW-0408">Iron</keyword>
<dbReference type="PROSITE" id="PS00197">
    <property type="entry name" value="2FE2S_FER_1"/>
    <property type="match status" value="1"/>
</dbReference>
<evidence type="ECO:0000256" key="3">
    <source>
        <dbReference type="ARBA" id="ARBA00023002"/>
    </source>
</evidence>
<dbReference type="GO" id="GO:0051537">
    <property type="term" value="F:2 iron, 2 sulfur cluster binding"/>
    <property type="evidence" value="ECO:0007669"/>
    <property type="project" value="UniProtKB-KW"/>
</dbReference>
<dbReference type="Proteomes" id="UP000460272">
    <property type="component" value="Unassembled WGS sequence"/>
</dbReference>
<dbReference type="SUPFAM" id="SSF47741">
    <property type="entry name" value="CO dehydrogenase ISP C-domain like"/>
    <property type="match status" value="1"/>
</dbReference>
<name>A0A6P2BTX7_9ACTN</name>
<dbReference type="RefSeq" id="WP_145857265.1">
    <property type="nucleotide sequence ID" value="NZ_RPFW01000005.1"/>
</dbReference>
<dbReference type="PROSITE" id="PS51085">
    <property type="entry name" value="2FE2S_FER_2"/>
    <property type="match status" value="1"/>
</dbReference>
<dbReference type="PANTHER" id="PTHR44379">
    <property type="entry name" value="OXIDOREDUCTASE WITH IRON-SULFUR SUBUNIT"/>
    <property type="match status" value="1"/>
</dbReference>
<dbReference type="FunFam" id="1.10.150.120:FF:000003">
    <property type="entry name" value="Carbon monoxide dehydrogenase, small subunit"/>
    <property type="match status" value="1"/>
</dbReference>
<evidence type="ECO:0000256" key="1">
    <source>
        <dbReference type="ARBA" id="ARBA00022714"/>
    </source>
</evidence>
<dbReference type="Gene3D" id="3.10.20.30">
    <property type="match status" value="1"/>
</dbReference>
<protein>
    <submittedName>
        <fullName evidence="8">(2Fe-2S)-binding protein</fullName>
    </submittedName>
</protein>
<evidence type="ECO:0000259" key="7">
    <source>
        <dbReference type="PROSITE" id="PS51085"/>
    </source>
</evidence>
<comment type="pathway">
    <text evidence="6">Alkaloid degradation; nicotine degradation.</text>
</comment>
<accession>A0A6P2BTX7</accession>